<evidence type="ECO:0000313" key="11">
    <source>
        <dbReference type="Proteomes" id="UP000279259"/>
    </source>
</evidence>
<feature type="transmembrane region" description="Helical" evidence="6">
    <location>
        <begin position="873"/>
        <end position="893"/>
    </location>
</feature>
<dbReference type="InterPro" id="IPR018823">
    <property type="entry name" value="ArAE_2_N"/>
</dbReference>
<keyword evidence="4 6" id="KW-0472">Membrane</keyword>
<evidence type="ECO:0000256" key="4">
    <source>
        <dbReference type="ARBA" id="ARBA00023136"/>
    </source>
</evidence>
<name>A0A427YTN0_9TREE</name>
<feature type="transmembrane region" description="Helical" evidence="6">
    <location>
        <begin position="206"/>
        <end position="225"/>
    </location>
</feature>
<dbReference type="AlphaFoldDB" id="A0A427YTN0"/>
<evidence type="ECO:0008006" key="12">
    <source>
        <dbReference type="Google" id="ProtNLM"/>
    </source>
</evidence>
<comment type="subcellular location">
    <subcellularLocation>
        <location evidence="1">Membrane</location>
        <topology evidence="1">Multi-pass membrane protein</topology>
    </subcellularLocation>
</comment>
<feature type="transmembrane region" description="Helical" evidence="6">
    <location>
        <begin position="232"/>
        <end position="253"/>
    </location>
</feature>
<dbReference type="STRING" id="1890683.A0A427YTN0"/>
<dbReference type="Pfam" id="PF13515">
    <property type="entry name" value="FUSC_2"/>
    <property type="match status" value="1"/>
</dbReference>
<feature type="transmembrane region" description="Helical" evidence="6">
    <location>
        <begin position="104"/>
        <end position="127"/>
    </location>
</feature>
<dbReference type="OrthoDB" id="2274698at2759"/>
<evidence type="ECO:0000313" key="10">
    <source>
        <dbReference type="EMBL" id="RSH94365.1"/>
    </source>
</evidence>
<accession>A0A427YTN0</accession>
<dbReference type="Pfam" id="PF10337">
    <property type="entry name" value="ArAE_2_N"/>
    <property type="match status" value="1"/>
</dbReference>
<keyword evidence="3 6" id="KW-1133">Transmembrane helix</keyword>
<feature type="region of interest" description="Disordered" evidence="5">
    <location>
        <begin position="422"/>
        <end position="455"/>
    </location>
</feature>
<feature type="transmembrane region" description="Helical" evidence="6">
    <location>
        <begin position="785"/>
        <end position="802"/>
    </location>
</feature>
<sequence>MPSQDTPAPIIRISQLPPSAPPSPHPSQPPTPEPGTPPLTTPPSRDERESRSKHVRLEFEQEKPSISTWRRWYQRVISHHWFSWVPGKASLWPNWKPVIRCALALIRASEAVLGYAAFFVLVVAFMIPPSQPIVQSLEVFVNLFFFASLAWAWSCLGIFIAGAVRVPTDPATIAAAEEKWAYLQSNPTSYQMRIIYEGTYIQANPSIVGAVFLSVGTGIFLWYKLRTQPSPATFPLVLSCILIDVSLTTAAFYPDARYTTGLLFFLPMAVQAGLGMLAALLVFPESVGHSFQAKFSGVLGPLGSAMKATDALFVDAGSQSAASDPDSCFARLDEWTDKSKAIRQQLLASLAGVPPLRAQQRYLSVDISFSRLSGHDLRELFDLLATVQARSGGMAFFFDVIVNNAKHTHLDSSAFSVHVVSQSRPGSRPASIRGGEADDDDETPPTPDQDDNHDRLSITAKRLHLGLFHRRSGSPFGHRGSHVSLLDHLRKIQQPVGMYESQRYMDVERAFADDAPHTLEQLDLLAECSLPLVRACQTALTTADKWILTVKSDRHFYRHKDVPCGLDDATSGLQSALDDFHVRRLEVVKAYNHIFDPNYPAPDDERRKAHFRGLFQNFVAQYHLIEFGMAVLKLLRHMEELDRSRPSRRFWYPKPWTFLKHLHGSHQERHITDGEDDNDNDPAFNHEVDDVLGEVKKRNPEYAPFDSAALNVLSRFMTVFDILESRSLMYAVKAGILGALTTLPNFIASSAAFYYYNRGVWVTIMAQLTLAVFSGDTTSAWLGRLVASFWGCLLGMIVWYIGSGSGKGNPYGLGAACAVAFPLAMFFRIHFPGQVLTAVMTPVTLGLVIGYVSSYLNGTLGALTDAQWGWDVAWRRFVCVVIGITAAWIFSYLPPSYSAKRAIRHSYAQVIAASGSVFCDVLSNANDHHYHIKESFDTRQKLLTWRTKLNKLSVRHANAAYEFSLRGRWPEERYRALLDTLQDTLSLLTQLNHVLAQLDRPWRKALLDRTRLSDHAFLGDVLAVLSMCSTALRSGTSLPQITPSPLVARFREGKFKGLDLPNDPSDSGEIPSLVTVEVLESENYMRYALGITTTFSLLSRLDRIVVICKTLLGESYHISGLHFEQERV</sequence>
<dbReference type="PANTHER" id="PTHR37994">
    <property type="entry name" value="ARAE_2_N DOMAIN-CONTAINING PROTEIN-RELATED"/>
    <property type="match status" value="1"/>
</dbReference>
<comment type="caution">
    <text evidence="10">The sequence shown here is derived from an EMBL/GenBank/DDBJ whole genome shotgun (WGS) entry which is preliminary data.</text>
</comment>
<evidence type="ECO:0000256" key="3">
    <source>
        <dbReference type="ARBA" id="ARBA00022989"/>
    </source>
</evidence>
<evidence type="ECO:0000259" key="7">
    <source>
        <dbReference type="Pfam" id="PF10334"/>
    </source>
</evidence>
<feature type="transmembrane region" description="Helical" evidence="6">
    <location>
        <begin position="808"/>
        <end position="827"/>
    </location>
</feature>
<dbReference type="InterPro" id="IPR049453">
    <property type="entry name" value="Memb_transporter_dom"/>
</dbReference>
<dbReference type="InterPro" id="IPR018820">
    <property type="entry name" value="BRE4-related_DUF2421"/>
</dbReference>
<feature type="transmembrane region" description="Helical" evidence="6">
    <location>
        <begin position="139"/>
        <end position="161"/>
    </location>
</feature>
<feature type="transmembrane region" description="Helical" evidence="6">
    <location>
        <begin position="727"/>
        <end position="747"/>
    </location>
</feature>
<evidence type="ECO:0000256" key="5">
    <source>
        <dbReference type="SAM" id="MobiDB-lite"/>
    </source>
</evidence>
<dbReference type="Proteomes" id="UP000279259">
    <property type="component" value="Unassembled WGS sequence"/>
</dbReference>
<gene>
    <name evidence="10" type="ORF">EHS25_004168</name>
</gene>
<keyword evidence="11" id="KW-1185">Reference proteome</keyword>
<feature type="domain" description="Integral membrane bound transporter" evidence="9">
    <location>
        <begin position="754"/>
        <end position="890"/>
    </location>
</feature>
<feature type="domain" description="Putative ER transporter 6TM N-terminal" evidence="8">
    <location>
        <begin position="101"/>
        <end position="556"/>
    </location>
</feature>
<feature type="transmembrane region" description="Helical" evidence="6">
    <location>
        <begin position="259"/>
        <end position="283"/>
    </location>
</feature>
<feature type="compositionally biased region" description="Acidic residues" evidence="5">
    <location>
        <begin position="437"/>
        <end position="449"/>
    </location>
</feature>
<keyword evidence="2 6" id="KW-0812">Transmembrane</keyword>
<evidence type="ECO:0000256" key="6">
    <source>
        <dbReference type="SAM" id="Phobius"/>
    </source>
</evidence>
<evidence type="ECO:0000256" key="1">
    <source>
        <dbReference type="ARBA" id="ARBA00004141"/>
    </source>
</evidence>
<feature type="domain" description="DUF2421" evidence="7">
    <location>
        <begin position="894"/>
        <end position="1116"/>
    </location>
</feature>
<proteinExistence type="predicted"/>
<feature type="compositionally biased region" description="Basic and acidic residues" evidence="5">
    <location>
        <begin position="44"/>
        <end position="54"/>
    </location>
</feature>
<evidence type="ECO:0000259" key="8">
    <source>
        <dbReference type="Pfam" id="PF10337"/>
    </source>
</evidence>
<reference evidence="10 11" key="1">
    <citation type="submission" date="2018-11" db="EMBL/GenBank/DDBJ databases">
        <title>Genome sequence of Saitozyma podzolica DSM 27192.</title>
        <authorList>
            <person name="Aliyu H."/>
            <person name="Gorte O."/>
            <person name="Ochsenreither K."/>
        </authorList>
    </citation>
    <scope>NUCLEOTIDE SEQUENCE [LARGE SCALE GENOMIC DNA]</scope>
    <source>
        <strain evidence="10 11">DSM 27192</strain>
    </source>
</reference>
<feature type="transmembrane region" description="Helical" evidence="6">
    <location>
        <begin position="834"/>
        <end position="853"/>
    </location>
</feature>
<protein>
    <recommendedName>
        <fullName evidence="12">ER transporter 6TM N-terminal domain-containing protein</fullName>
    </recommendedName>
</protein>
<dbReference type="GO" id="GO:0016020">
    <property type="term" value="C:membrane"/>
    <property type="evidence" value="ECO:0007669"/>
    <property type="project" value="UniProtKB-SubCell"/>
</dbReference>
<evidence type="ECO:0000256" key="2">
    <source>
        <dbReference type="ARBA" id="ARBA00022692"/>
    </source>
</evidence>
<dbReference type="Pfam" id="PF10334">
    <property type="entry name" value="BRE4"/>
    <property type="match status" value="1"/>
</dbReference>
<evidence type="ECO:0000259" key="9">
    <source>
        <dbReference type="Pfam" id="PF13515"/>
    </source>
</evidence>
<feature type="region of interest" description="Disordered" evidence="5">
    <location>
        <begin position="1"/>
        <end position="54"/>
    </location>
</feature>
<dbReference type="EMBL" id="RSCD01000002">
    <property type="protein sequence ID" value="RSH94365.1"/>
    <property type="molecule type" value="Genomic_DNA"/>
</dbReference>
<organism evidence="10 11">
    <name type="scientific">Saitozyma podzolica</name>
    <dbReference type="NCBI Taxonomy" id="1890683"/>
    <lineage>
        <taxon>Eukaryota</taxon>
        <taxon>Fungi</taxon>
        <taxon>Dikarya</taxon>
        <taxon>Basidiomycota</taxon>
        <taxon>Agaricomycotina</taxon>
        <taxon>Tremellomycetes</taxon>
        <taxon>Tremellales</taxon>
        <taxon>Trimorphomycetaceae</taxon>
        <taxon>Saitozyma</taxon>
    </lineage>
</organism>
<feature type="compositionally biased region" description="Pro residues" evidence="5">
    <location>
        <begin position="18"/>
        <end position="41"/>
    </location>
</feature>
<dbReference type="PANTHER" id="PTHR37994:SF1">
    <property type="entry name" value="ER TRANSPORTER 6TM N-TERMINAL DOMAIN-CONTAINING PROTEIN"/>
    <property type="match status" value="1"/>
</dbReference>